<gene>
    <name evidence="1" type="ORF">D4765_18760</name>
</gene>
<protein>
    <recommendedName>
        <fullName evidence="3">Sigma-70 family RNA polymerase sigma factor</fullName>
    </recommendedName>
</protein>
<dbReference type="EMBL" id="QYRT01000081">
    <property type="protein sequence ID" value="TIH27048.1"/>
    <property type="molecule type" value="Genomic_DNA"/>
</dbReference>
<name>A0A4T2BDA5_9MICO</name>
<keyword evidence="2" id="KW-1185">Reference proteome</keyword>
<sequence>MPKSNQGLEAAARQHLELLKNQHNTLNIQDRLYVGLAYTYGITVPEIVSTSGIPTERVRALLGGE</sequence>
<reference evidence="1 2" key="1">
    <citation type="journal article" date="2019" name="Microorganisms">
        <title>Systematic Affiliation and Genome Analysis of Subtercola vilae DB165(T) with Particular Emphasis on Cold Adaptation of an Isolate from a High-Altitude Cold Volcano Lake.</title>
        <authorList>
            <person name="Villalobos A.S."/>
            <person name="Wiese J."/>
            <person name="Imhoff J.F."/>
            <person name="Dorador C."/>
            <person name="Keller A."/>
            <person name="Hentschel U."/>
        </authorList>
    </citation>
    <scope>NUCLEOTIDE SEQUENCE [LARGE SCALE GENOMIC DNA]</scope>
    <source>
        <strain evidence="1 2">DB165</strain>
    </source>
</reference>
<evidence type="ECO:0000313" key="2">
    <source>
        <dbReference type="Proteomes" id="UP000306192"/>
    </source>
</evidence>
<evidence type="ECO:0000313" key="1">
    <source>
        <dbReference type="EMBL" id="TIH27048.1"/>
    </source>
</evidence>
<accession>A0A4T2BDA5</accession>
<dbReference type="AlphaFoldDB" id="A0A4T2BDA5"/>
<dbReference type="Proteomes" id="UP000306192">
    <property type="component" value="Unassembled WGS sequence"/>
</dbReference>
<organism evidence="1 2">
    <name type="scientific">Subtercola vilae</name>
    <dbReference type="NCBI Taxonomy" id="2056433"/>
    <lineage>
        <taxon>Bacteria</taxon>
        <taxon>Bacillati</taxon>
        <taxon>Actinomycetota</taxon>
        <taxon>Actinomycetes</taxon>
        <taxon>Micrococcales</taxon>
        <taxon>Microbacteriaceae</taxon>
        <taxon>Subtercola</taxon>
    </lineage>
</organism>
<proteinExistence type="predicted"/>
<comment type="caution">
    <text evidence="1">The sequence shown here is derived from an EMBL/GenBank/DDBJ whole genome shotgun (WGS) entry which is preliminary data.</text>
</comment>
<evidence type="ECO:0008006" key="3">
    <source>
        <dbReference type="Google" id="ProtNLM"/>
    </source>
</evidence>